<dbReference type="InterPro" id="IPR000039">
    <property type="entry name" value="Ribosomal_eL18"/>
</dbReference>
<evidence type="ECO:0000256" key="2">
    <source>
        <dbReference type="ARBA" id="ARBA00022980"/>
    </source>
</evidence>
<protein>
    <recommendedName>
        <fullName evidence="4">Large ribosomal subunit protein eL18</fullName>
    </recommendedName>
</protein>
<dbReference type="GO" id="GO:0006412">
    <property type="term" value="P:translation"/>
    <property type="evidence" value="ECO:0007669"/>
    <property type="project" value="UniProtKB-UniRule"/>
</dbReference>
<dbReference type="eggNOG" id="arCOG00780">
    <property type="taxonomic scope" value="Archaea"/>
</dbReference>
<dbReference type="InterPro" id="IPR036227">
    <property type="entry name" value="Ribosomal_uL15/eL18_sf"/>
</dbReference>
<dbReference type="Pfam" id="PF17135">
    <property type="entry name" value="Ribosomal_L18"/>
    <property type="match status" value="1"/>
</dbReference>
<dbReference type="SUPFAM" id="SSF52080">
    <property type="entry name" value="Ribosomal proteins L15p and L18e"/>
    <property type="match status" value="1"/>
</dbReference>
<dbReference type="PANTHER" id="PTHR10934:SF2">
    <property type="entry name" value="LARGE RIBOSOMAL SUBUNIT PROTEIN EL18"/>
    <property type="match status" value="1"/>
</dbReference>
<dbReference type="OrthoDB" id="11309at2157"/>
<dbReference type="Proteomes" id="UP000002573">
    <property type="component" value="Chromosome"/>
</dbReference>
<reference evidence="7" key="1">
    <citation type="submission" date="2010-05" db="EMBL/GenBank/DDBJ databases">
        <title>Complete sequence of Staphylothermus hellenicus DSM 12710.</title>
        <authorList>
            <consortium name="US DOE Joint Genome Institute"/>
            <person name="Lucas S."/>
            <person name="Copeland A."/>
            <person name="Lapidus A."/>
            <person name="Cheng J.-F."/>
            <person name="Bruce D."/>
            <person name="Goodwin L."/>
            <person name="Pitluck S."/>
            <person name="Davenport K."/>
            <person name="Detter J.C."/>
            <person name="Han C."/>
            <person name="Tapia R."/>
            <person name="Larimer F."/>
            <person name="Land M."/>
            <person name="Hauser L."/>
            <person name="Kyrpides N."/>
            <person name="Mikhailova N."/>
            <person name="Anderson I.J."/>
            <person name="Woyke T."/>
        </authorList>
    </citation>
    <scope>NUCLEOTIDE SEQUENCE [LARGE SCALE GENOMIC DNA]</scope>
    <source>
        <strain evidence="7">DSM 12710 / JCM 10830 / BK20S6-10-b1 / P8</strain>
    </source>
</reference>
<accession>D7DAE0</accession>
<dbReference type="EMBL" id="CP002051">
    <property type="protein sequence ID" value="ADI32736.1"/>
    <property type="molecule type" value="Genomic_DNA"/>
</dbReference>
<keyword evidence="3 4" id="KW-0687">Ribonucleoprotein</keyword>
<keyword evidence="7" id="KW-1185">Reference proteome</keyword>
<dbReference type="InterPro" id="IPR021131">
    <property type="entry name" value="Ribosomal_uL15/eL18"/>
</dbReference>
<dbReference type="GO" id="GO:0003723">
    <property type="term" value="F:RNA binding"/>
    <property type="evidence" value="ECO:0007669"/>
    <property type="project" value="TreeGrafter"/>
</dbReference>
<dbReference type="GeneID" id="9234944"/>
<evidence type="ECO:0000256" key="1">
    <source>
        <dbReference type="ARBA" id="ARBA00006815"/>
    </source>
</evidence>
<dbReference type="GO" id="GO:0003735">
    <property type="term" value="F:structural constituent of ribosome"/>
    <property type="evidence" value="ECO:0007669"/>
    <property type="project" value="InterPro"/>
</dbReference>
<evidence type="ECO:0000256" key="4">
    <source>
        <dbReference type="HAMAP-Rule" id="MF_00329"/>
    </source>
</evidence>
<dbReference type="PANTHER" id="PTHR10934">
    <property type="entry name" value="60S RIBOSOMAL PROTEIN L18"/>
    <property type="match status" value="1"/>
</dbReference>
<organism evidence="6 7">
    <name type="scientific">Staphylothermus hellenicus (strain DSM 12710 / JCM 10830 / BK20S6-10-b1 / P8)</name>
    <dbReference type="NCBI Taxonomy" id="591019"/>
    <lineage>
        <taxon>Archaea</taxon>
        <taxon>Thermoproteota</taxon>
        <taxon>Thermoprotei</taxon>
        <taxon>Desulfurococcales</taxon>
        <taxon>Desulfurococcaceae</taxon>
        <taxon>Staphylothermus</taxon>
    </lineage>
</organism>
<dbReference type="NCBIfam" id="NF003079">
    <property type="entry name" value="PRK04005.1"/>
    <property type="match status" value="1"/>
</dbReference>
<dbReference type="KEGG" id="shc:Shell_1651"/>
<feature type="domain" description="Large ribosomal subunit protein uL15/eL18" evidence="5">
    <location>
        <begin position="8"/>
        <end position="118"/>
    </location>
</feature>
<dbReference type="InterPro" id="IPR022947">
    <property type="entry name" value="Ribosomal_eL18_arc"/>
</dbReference>
<dbReference type="HAMAP" id="MF_00329">
    <property type="entry name" value="Ribosomal_eL18"/>
    <property type="match status" value="1"/>
</dbReference>
<evidence type="ECO:0000313" key="7">
    <source>
        <dbReference type="Proteomes" id="UP000002573"/>
    </source>
</evidence>
<evidence type="ECO:0000259" key="5">
    <source>
        <dbReference type="Pfam" id="PF17135"/>
    </source>
</evidence>
<evidence type="ECO:0000256" key="3">
    <source>
        <dbReference type="ARBA" id="ARBA00023274"/>
    </source>
</evidence>
<gene>
    <name evidence="4" type="primary">rpl18e</name>
    <name evidence="6" type="ordered locus">Shell_1651</name>
</gene>
<keyword evidence="2 4" id="KW-0689">Ribosomal protein</keyword>
<sequence length="120" mass="13251">MKKTGPTNIVLRKTIRELKKLSKQYRAAIWKAVAEELEKPRRQRRAVNISRINRHTRSGDIVVVPGKVLGSGNIDHPVTVAAVSYTKAAIEKIKIAGGKAIHILDLARENPRGSNVKIIG</sequence>
<comment type="similarity">
    <text evidence="1 4">Belongs to the eukaryotic ribosomal protein eL18 family.</text>
</comment>
<dbReference type="GO" id="GO:0022625">
    <property type="term" value="C:cytosolic large ribosomal subunit"/>
    <property type="evidence" value="ECO:0007669"/>
    <property type="project" value="TreeGrafter"/>
</dbReference>
<evidence type="ECO:0000313" key="6">
    <source>
        <dbReference type="EMBL" id="ADI32736.1"/>
    </source>
</evidence>
<dbReference type="STRING" id="591019.Shell_1651"/>
<reference evidence="6 7" key="2">
    <citation type="journal article" date="2011" name="Stand. Genomic Sci.">
        <title>Complete genome sequence of Staphylothermus hellenicus P8.</title>
        <authorList>
            <person name="Anderson I."/>
            <person name="Wirth R."/>
            <person name="Lucas S."/>
            <person name="Copeland A."/>
            <person name="Lapidus A."/>
            <person name="Cheng J.F."/>
            <person name="Goodwin L."/>
            <person name="Pitluck S."/>
            <person name="Davenport K."/>
            <person name="Detter J.C."/>
            <person name="Han C."/>
            <person name="Tapia R."/>
            <person name="Land M."/>
            <person name="Hauser L."/>
            <person name="Pati A."/>
            <person name="Mikhailova N."/>
            <person name="Woyke T."/>
            <person name="Klenk H.P."/>
            <person name="Kyrpides N."/>
            <person name="Ivanova N."/>
        </authorList>
    </citation>
    <scope>NUCLEOTIDE SEQUENCE [LARGE SCALE GENOMIC DNA]</scope>
    <source>
        <strain evidence="7">DSM 12710 / JCM 10830 / BK20S6-10-b1 / P8</strain>
    </source>
</reference>
<proteinExistence type="inferred from homology"/>
<dbReference type="Gene3D" id="3.100.10.10">
    <property type="match status" value="1"/>
</dbReference>
<dbReference type="RefSeq" id="WP_013143933.1">
    <property type="nucleotide sequence ID" value="NC_014205.1"/>
</dbReference>
<dbReference type="AlphaFoldDB" id="D7DAE0"/>
<name>D7DAE0_STAHD</name>
<dbReference type="HOGENOM" id="CLU_146465_0_0_2"/>